<feature type="region of interest" description="Disordered" evidence="10">
    <location>
        <begin position="374"/>
        <end position="395"/>
    </location>
</feature>
<dbReference type="FunFam" id="3.40.50.720:FF:000185">
    <property type="entry name" value="peroxisomal multifunctional enzyme type 2"/>
    <property type="match status" value="1"/>
</dbReference>
<dbReference type="Pfam" id="PF00106">
    <property type="entry name" value="adh_short"/>
    <property type="match status" value="1"/>
</dbReference>
<dbReference type="InterPro" id="IPR051687">
    <property type="entry name" value="Peroxisomal_Beta-Oxidation"/>
</dbReference>
<comment type="subcellular location">
    <subcellularLocation>
        <location evidence="1">Peroxisome</location>
    </subcellularLocation>
</comment>
<dbReference type="SMART" id="SM00822">
    <property type="entry name" value="PKS_KR"/>
    <property type="match status" value="1"/>
</dbReference>
<dbReference type="EMBL" id="CADCXU010023041">
    <property type="protein sequence ID" value="CAB0010484.1"/>
    <property type="molecule type" value="Genomic_DNA"/>
</dbReference>
<dbReference type="Gene3D" id="3.10.129.10">
    <property type="entry name" value="Hotdog Thioesterase"/>
    <property type="match status" value="1"/>
</dbReference>
<dbReference type="GO" id="GO:0006635">
    <property type="term" value="P:fatty acid beta-oxidation"/>
    <property type="evidence" value="ECO:0007669"/>
    <property type="project" value="UniProtKB-UniPathway"/>
</dbReference>
<dbReference type="InterPro" id="IPR054357">
    <property type="entry name" value="MFE-2_N"/>
</dbReference>
<dbReference type="PRINTS" id="PR00080">
    <property type="entry name" value="SDRFAMILY"/>
</dbReference>
<keyword evidence="8" id="KW-0456">Lyase</keyword>
<dbReference type="Pfam" id="PF01575">
    <property type="entry name" value="MaoC_dehydratas"/>
    <property type="match status" value="1"/>
</dbReference>
<dbReference type="PANTHER" id="PTHR45024:SF2">
    <property type="entry name" value="SCP2 DOMAIN-CONTAINING PROTEIN"/>
    <property type="match status" value="1"/>
</dbReference>
<dbReference type="GO" id="GO:0018812">
    <property type="term" value="F:3-hydroxyacyl-CoA dehydratase activity"/>
    <property type="evidence" value="ECO:0007669"/>
    <property type="project" value="UniProtKB-ARBA"/>
</dbReference>
<evidence type="ECO:0000256" key="9">
    <source>
        <dbReference type="ARBA" id="ARBA00073497"/>
    </source>
</evidence>
<dbReference type="AlphaFoldDB" id="A0A6H5H4I9"/>
<dbReference type="InterPro" id="IPR036291">
    <property type="entry name" value="NAD(P)-bd_dom_sf"/>
</dbReference>
<dbReference type="InterPro" id="IPR002539">
    <property type="entry name" value="MaoC-like_dom"/>
</dbReference>
<organism evidence="12 13">
    <name type="scientific">Nesidiocoris tenuis</name>
    <dbReference type="NCBI Taxonomy" id="355587"/>
    <lineage>
        <taxon>Eukaryota</taxon>
        <taxon>Metazoa</taxon>
        <taxon>Ecdysozoa</taxon>
        <taxon>Arthropoda</taxon>
        <taxon>Hexapoda</taxon>
        <taxon>Insecta</taxon>
        <taxon>Pterygota</taxon>
        <taxon>Neoptera</taxon>
        <taxon>Paraneoptera</taxon>
        <taxon>Hemiptera</taxon>
        <taxon>Heteroptera</taxon>
        <taxon>Panheteroptera</taxon>
        <taxon>Cimicomorpha</taxon>
        <taxon>Miridae</taxon>
        <taxon>Dicyphina</taxon>
        <taxon>Nesidiocoris</taxon>
    </lineage>
</organism>
<dbReference type="UniPathway" id="UPA00659"/>
<dbReference type="SUPFAM" id="SSF54637">
    <property type="entry name" value="Thioesterase/thiol ester dehydrase-isomerase"/>
    <property type="match status" value="2"/>
</dbReference>
<protein>
    <recommendedName>
        <fullName evidence="9">Peroxisomal multifunctional enzyme type 2</fullName>
    </recommendedName>
</protein>
<dbReference type="PANTHER" id="PTHR45024">
    <property type="entry name" value="DEHYDROGENASES, SHORT CHAIN"/>
    <property type="match status" value="1"/>
</dbReference>
<evidence type="ECO:0000256" key="10">
    <source>
        <dbReference type="SAM" id="MobiDB-lite"/>
    </source>
</evidence>
<keyword evidence="7" id="KW-0576">Peroxisome</keyword>
<dbReference type="Gene3D" id="3.40.50.720">
    <property type="entry name" value="NAD(P)-binding Rossmann-like Domain"/>
    <property type="match status" value="1"/>
</dbReference>
<dbReference type="Pfam" id="PF22622">
    <property type="entry name" value="MFE-2_hydrat-2_N"/>
    <property type="match status" value="1"/>
</dbReference>
<comment type="pathway">
    <text evidence="2">Lipid metabolism; fatty acid beta-oxidation.</text>
</comment>
<dbReference type="CDD" id="cd05353">
    <property type="entry name" value="hydroxyacyl-CoA-like_DH_SDR_c-like"/>
    <property type="match status" value="1"/>
</dbReference>
<dbReference type="CDD" id="cd03448">
    <property type="entry name" value="HDE_HSD"/>
    <property type="match status" value="1"/>
</dbReference>
<proteinExistence type="inferred from homology"/>
<evidence type="ECO:0000256" key="1">
    <source>
        <dbReference type="ARBA" id="ARBA00004275"/>
    </source>
</evidence>
<evidence type="ECO:0000256" key="3">
    <source>
        <dbReference type="ARBA" id="ARBA00006484"/>
    </source>
</evidence>
<dbReference type="GO" id="GO:0005777">
    <property type="term" value="C:peroxisome"/>
    <property type="evidence" value="ECO:0007669"/>
    <property type="project" value="UniProtKB-SubCell"/>
</dbReference>
<keyword evidence="5" id="KW-0560">Oxidoreductase</keyword>
<accession>A0A6H5H4I9</accession>
<dbReference type="InterPro" id="IPR020904">
    <property type="entry name" value="Sc_DH/Rdtase_CS"/>
</dbReference>
<keyword evidence="13" id="KW-1185">Reference proteome</keyword>
<comment type="similarity">
    <text evidence="3">Belongs to the short-chain dehydrogenases/reductases (SDR) family.</text>
</comment>
<dbReference type="InterPro" id="IPR057326">
    <property type="entry name" value="KR_dom"/>
</dbReference>
<reference evidence="12 13" key="1">
    <citation type="submission" date="2020-02" db="EMBL/GenBank/DDBJ databases">
        <authorList>
            <person name="Ferguson B K."/>
        </authorList>
    </citation>
    <scope>NUCLEOTIDE SEQUENCE [LARGE SCALE GENOMIC DNA]</scope>
</reference>
<dbReference type="Proteomes" id="UP000479000">
    <property type="component" value="Unassembled WGS sequence"/>
</dbReference>
<evidence type="ECO:0000256" key="8">
    <source>
        <dbReference type="ARBA" id="ARBA00023239"/>
    </source>
</evidence>
<dbReference type="PRINTS" id="PR00081">
    <property type="entry name" value="GDHRDH"/>
</dbReference>
<evidence type="ECO:0000256" key="6">
    <source>
        <dbReference type="ARBA" id="ARBA00023098"/>
    </source>
</evidence>
<dbReference type="PROSITE" id="PS00061">
    <property type="entry name" value="ADH_SHORT"/>
    <property type="match status" value="1"/>
</dbReference>
<sequence>MAEENLRFDGRVAVVTGAGAGLGRAYALLLGSRGASVVVNDLGGSRSGDGKSSNVADQVVQEIKSKGGKAVADYNSVIDGEKIIQTALENFGRIDIVVNNAGILRDKSFARISDSDWNLVHDVHLKGAFKTTQAAWPHLRQQKYGRVIFTASNSGLYGNFGQANYSAAKLGLVGLNNTLAIEGRSSNINCNVIVPTAASRLTEDILPPDLYKELKPELIAPVVVWLCHESCQENGSVIESAAGWASKFGVSVQNLSNLRFLYENHPEFSMFPTQAIIPGQMALMSSSLITSAIPGKQFDLSQVLHGEQYLEVYERLPTTGTIKNVCKVIDVLDKGRHAVIIAGVDSYNEDGVKLCYGEMSTFIVNGGGFGGKRTSSKAIEAQDPPSRKPDSSVEAKTSIDQAALYRLSGDTNPLHIDPDFAAIGGFDKPILHGLSTLGTAVRCVLMQFANNNPELFKSVKARFAKPTIPGETLRTDMWREGNRIHFETTAIESNKKVISGKYFHFSC</sequence>
<dbReference type="GO" id="GO:0016491">
    <property type="term" value="F:oxidoreductase activity"/>
    <property type="evidence" value="ECO:0007669"/>
    <property type="project" value="UniProtKB-KW"/>
</dbReference>
<gene>
    <name evidence="12" type="ORF">NTEN_LOCUS15528</name>
</gene>
<feature type="domain" description="Ketoreductase" evidence="11">
    <location>
        <begin position="11"/>
        <end position="204"/>
    </location>
</feature>
<evidence type="ECO:0000259" key="11">
    <source>
        <dbReference type="SMART" id="SM00822"/>
    </source>
</evidence>
<keyword evidence="6" id="KW-0443">Lipid metabolism</keyword>
<dbReference type="InterPro" id="IPR002347">
    <property type="entry name" value="SDR_fam"/>
</dbReference>
<dbReference type="OrthoDB" id="3592703at2759"/>
<evidence type="ECO:0000313" key="13">
    <source>
        <dbReference type="Proteomes" id="UP000479000"/>
    </source>
</evidence>
<name>A0A6H5H4I9_9HEMI</name>
<evidence type="ECO:0000256" key="7">
    <source>
        <dbReference type="ARBA" id="ARBA00023140"/>
    </source>
</evidence>
<keyword evidence="4" id="KW-0276">Fatty acid metabolism</keyword>
<evidence type="ECO:0000256" key="5">
    <source>
        <dbReference type="ARBA" id="ARBA00023002"/>
    </source>
</evidence>
<evidence type="ECO:0000256" key="2">
    <source>
        <dbReference type="ARBA" id="ARBA00005005"/>
    </source>
</evidence>
<evidence type="ECO:0000313" key="12">
    <source>
        <dbReference type="EMBL" id="CAB0010484.1"/>
    </source>
</evidence>
<dbReference type="SUPFAM" id="SSF51735">
    <property type="entry name" value="NAD(P)-binding Rossmann-fold domains"/>
    <property type="match status" value="1"/>
</dbReference>
<dbReference type="InterPro" id="IPR029069">
    <property type="entry name" value="HotDog_dom_sf"/>
</dbReference>
<evidence type="ECO:0000256" key="4">
    <source>
        <dbReference type="ARBA" id="ARBA00022832"/>
    </source>
</evidence>